<dbReference type="WBParaSite" id="BTMF_0000113001-mRNA-1">
    <property type="protein sequence ID" value="BTMF_0000113001-mRNA-1"/>
    <property type="gene ID" value="BTMF_0000113001"/>
</dbReference>
<keyword evidence="2" id="KW-1185">Reference proteome</keyword>
<dbReference type="Proteomes" id="UP000280834">
    <property type="component" value="Unassembled WGS sequence"/>
</dbReference>
<proteinExistence type="predicted"/>
<dbReference type="AlphaFoldDB" id="A0A0R3Q4A4"/>
<dbReference type="EMBL" id="UZAG01000261">
    <property type="protein sequence ID" value="VDO07801.1"/>
    <property type="molecule type" value="Genomic_DNA"/>
</dbReference>
<reference evidence="3" key="1">
    <citation type="submission" date="2017-02" db="UniProtKB">
        <authorList>
            <consortium name="WormBaseParasite"/>
        </authorList>
    </citation>
    <scope>IDENTIFICATION</scope>
</reference>
<sequence>MQLSFIHFSPFIWNVHLIAEHCYIDQWKLVFVG</sequence>
<protein>
    <submittedName>
        <fullName evidence="1 3">Uncharacterized protein</fullName>
    </submittedName>
</protein>
<evidence type="ECO:0000313" key="3">
    <source>
        <dbReference type="WBParaSite" id="BTMF_0000113001-mRNA-1"/>
    </source>
</evidence>
<reference evidence="1 2" key="2">
    <citation type="submission" date="2018-11" db="EMBL/GenBank/DDBJ databases">
        <authorList>
            <consortium name="Pathogen Informatics"/>
        </authorList>
    </citation>
    <scope>NUCLEOTIDE SEQUENCE [LARGE SCALE GENOMIC DNA]</scope>
</reference>
<organism evidence="3">
    <name type="scientific">Brugia timori</name>
    <dbReference type="NCBI Taxonomy" id="42155"/>
    <lineage>
        <taxon>Eukaryota</taxon>
        <taxon>Metazoa</taxon>
        <taxon>Ecdysozoa</taxon>
        <taxon>Nematoda</taxon>
        <taxon>Chromadorea</taxon>
        <taxon>Rhabditida</taxon>
        <taxon>Spirurina</taxon>
        <taxon>Spiruromorpha</taxon>
        <taxon>Filarioidea</taxon>
        <taxon>Onchocercidae</taxon>
        <taxon>Brugia</taxon>
    </lineage>
</organism>
<evidence type="ECO:0000313" key="1">
    <source>
        <dbReference type="EMBL" id="VDO07801.1"/>
    </source>
</evidence>
<accession>A0A0R3Q4A4</accession>
<gene>
    <name evidence="1" type="ORF">BTMF_LOCUS486</name>
</gene>
<name>A0A0R3Q4A4_9BILA</name>
<evidence type="ECO:0000313" key="2">
    <source>
        <dbReference type="Proteomes" id="UP000280834"/>
    </source>
</evidence>